<name>A0A554XDC3_9BURK</name>
<sequence length="158" mass="17144">MKVLDLGCRHGHVFEGWFASEDDYRDQRERGLLECPVCGDQAVEKRLSAPYVQTRRTEDAGARQGGSEQAGGGTPAASVPALTPQQQGRLLRALRAWVRDSEDVGERFAAEARAIHQGEAPARSIRGVATPDEALALVEEGVPILPLPDLPLLKEPLQ</sequence>
<comment type="caution">
    <text evidence="2">The sequence shown here is derived from an EMBL/GenBank/DDBJ whole genome shotgun (WGS) entry which is preliminary data.</text>
</comment>
<dbReference type="OrthoDB" id="5295943at2"/>
<dbReference type="EMBL" id="VJOM01000002">
    <property type="protein sequence ID" value="TSE33754.1"/>
    <property type="molecule type" value="Genomic_DNA"/>
</dbReference>
<accession>A0A554XDC3</accession>
<feature type="region of interest" description="Disordered" evidence="1">
    <location>
        <begin position="49"/>
        <end position="84"/>
    </location>
</feature>
<gene>
    <name evidence="2" type="ORF">Ttaiw_00327</name>
</gene>
<evidence type="ECO:0000256" key="1">
    <source>
        <dbReference type="SAM" id="MobiDB-lite"/>
    </source>
</evidence>
<dbReference type="Pfam" id="PF06676">
    <property type="entry name" value="DUF1178"/>
    <property type="match status" value="1"/>
</dbReference>
<evidence type="ECO:0000313" key="3">
    <source>
        <dbReference type="Proteomes" id="UP000317763"/>
    </source>
</evidence>
<dbReference type="InterPro" id="IPR009562">
    <property type="entry name" value="DUF1178"/>
</dbReference>
<protein>
    <submittedName>
        <fullName evidence="2">Uncharacterized protein</fullName>
    </submittedName>
</protein>
<keyword evidence="3" id="KW-1185">Reference proteome</keyword>
<dbReference type="PIRSF" id="PIRSF032131">
    <property type="entry name" value="UCP032131"/>
    <property type="match status" value="1"/>
</dbReference>
<organism evidence="2 3">
    <name type="scientific">Tepidimonas taiwanensis</name>
    <dbReference type="NCBI Taxonomy" id="307486"/>
    <lineage>
        <taxon>Bacteria</taxon>
        <taxon>Pseudomonadati</taxon>
        <taxon>Pseudomonadota</taxon>
        <taxon>Betaproteobacteria</taxon>
        <taxon>Burkholderiales</taxon>
        <taxon>Tepidimonas</taxon>
    </lineage>
</organism>
<dbReference type="AlphaFoldDB" id="A0A554XDC3"/>
<dbReference type="STRING" id="307486.GCA_000807215_00630"/>
<dbReference type="Proteomes" id="UP000317763">
    <property type="component" value="Unassembled WGS sequence"/>
</dbReference>
<dbReference type="RefSeq" id="WP_043699137.1">
    <property type="nucleotide sequence ID" value="NZ_CP083911.1"/>
</dbReference>
<proteinExistence type="predicted"/>
<evidence type="ECO:0000313" key="2">
    <source>
        <dbReference type="EMBL" id="TSE33754.1"/>
    </source>
</evidence>
<reference evidence="2 3" key="1">
    <citation type="submission" date="2019-07" db="EMBL/GenBank/DDBJ databases">
        <title>Tepidimonas taiwanensis I1-1 draft genome.</title>
        <authorList>
            <person name="Da Costa M.S."/>
            <person name="Froufe H.J.C."/>
            <person name="Egas C."/>
            <person name="Albuquerque L."/>
        </authorList>
    </citation>
    <scope>NUCLEOTIDE SEQUENCE [LARGE SCALE GENOMIC DNA]</scope>
    <source>
        <strain evidence="2 3">I1-1</strain>
    </source>
</reference>